<keyword evidence="1" id="KW-0479">Metal-binding</keyword>
<evidence type="ECO:0000259" key="3">
    <source>
        <dbReference type="PROSITE" id="PS50158"/>
    </source>
</evidence>
<dbReference type="InterPro" id="IPR001878">
    <property type="entry name" value="Znf_CCHC"/>
</dbReference>
<dbReference type="EMBL" id="BKCJ010557669">
    <property type="protein sequence ID" value="GFB12622.1"/>
    <property type="molecule type" value="Genomic_DNA"/>
</dbReference>
<feature type="region of interest" description="Disordered" evidence="2">
    <location>
        <begin position="150"/>
        <end position="195"/>
    </location>
</feature>
<reference evidence="4" key="1">
    <citation type="journal article" date="2019" name="Sci. Rep.">
        <title>Draft genome of Tanacetum cinerariifolium, the natural source of mosquito coil.</title>
        <authorList>
            <person name="Yamashiro T."/>
            <person name="Shiraishi A."/>
            <person name="Satake H."/>
            <person name="Nakayama K."/>
        </authorList>
    </citation>
    <scope>NUCLEOTIDE SEQUENCE</scope>
</reference>
<name>A0A699KUT8_TANCI</name>
<evidence type="ECO:0000256" key="1">
    <source>
        <dbReference type="PROSITE-ProRule" id="PRU00047"/>
    </source>
</evidence>
<dbReference type="PROSITE" id="PS50158">
    <property type="entry name" value="ZF_CCHC"/>
    <property type="match status" value="1"/>
</dbReference>
<dbReference type="SMART" id="SM00343">
    <property type="entry name" value="ZnF_C2HC"/>
    <property type="match status" value="1"/>
</dbReference>
<dbReference type="SUPFAM" id="SSF57756">
    <property type="entry name" value="Retrovirus zinc finger-like domains"/>
    <property type="match status" value="1"/>
</dbReference>
<organism evidence="4">
    <name type="scientific">Tanacetum cinerariifolium</name>
    <name type="common">Dalmatian daisy</name>
    <name type="synonym">Chrysanthemum cinerariifolium</name>
    <dbReference type="NCBI Taxonomy" id="118510"/>
    <lineage>
        <taxon>Eukaryota</taxon>
        <taxon>Viridiplantae</taxon>
        <taxon>Streptophyta</taxon>
        <taxon>Embryophyta</taxon>
        <taxon>Tracheophyta</taxon>
        <taxon>Spermatophyta</taxon>
        <taxon>Magnoliopsida</taxon>
        <taxon>eudicotyledons</taxon>
        <taxon>Gunneridae</taxon>
        <taxon>Pentapetalae</taxon>
        <taxon>asterids</taxon>
        <taxon>campanulids</taxon>
        <taxon>Asterales</taxon>
        <taxon>Asteraceae</taxon>
        <taxon>Asteroideae</taxon>
        <taxon>Anthemideae</taxon>
        <taxon>Anthemidinae</taxon>
        <taxon>Tanacetum</taxon>
    </lineage>
</organism>
<keyword evidence="4" id="KW-0808">Transferase</keyword>
<dbReference type="InterPro" id="IPR025724">
    <property type="entry name" value="GAG-pre-integrase_dom"/>
</dbReference>
<dbReference type="InterPro" id="IPR005162">
    <property type="entry name" value="Retrotrans_gag_dom"/>
</dbReference>
<keyword evidence="4" id="KW-0548">Nucleotidyltransferase</keyword>
<keyword evidence="4" id="KW-0695">RNA-directed DNA polymerase</keyword>
<dbReference type="GO" id="GO:0008270">
    <property type="term" value="F:zinc ion binding"/>
    <property type="evidence" value="ECO:0007669"/>
    <property type="project" value="UniProtKB-KW"/>
</dbReference>
<proteinExistence type="predicted"/>
<evidence type="ECO:0000313" key="4">
    <source>
        <dbReference type="EMBL" id="GFB12622.1"/>
    </source>
</evidence>
<keyword evidence="1" id="KW-0862">Zinc</keyword>
<dbReference type="GO" id="GO:0003676">
    <property type="term" value="F:nucleic acid binding"/>
    <property type="evidence" value="ECO:0007669"/>
    <property type="project" value="InterPro"/>
</dbReference>
<dbReference type="Pfam" id="PF03732">
    <property type="entry name" value="Retrotrans_gag"/>
    <property type="match status" value="1"/>
</dbReference>
<dbReference type="GO" id="GO:0003964">
    <property type="term" value="F:RNA-directed DNA polymerase activity"/>
    <property type="evidence" value="ECO:0007669"/>
    <property type="project" value="UniProtKB-KW"/>
</dbReference>
<sequence>ITRVYFVEGLGHNLFSVGQFCDSDLEAAFRRNACVVRNLEGVDLLKGDRSTNLYTINLYEMASASPICLMALASSTKSWLWHQRLSHLNFDTINDLARNDLVADELFLEFFEIKRSNYLSFLYSLDQLRIMERIEERLGQFVDQLTDQMNDLMNNRRPRNRRHEDEDKESEENPFGDGSSSNEQSIVRPRRNPKEDNRHWEYGMRVNIPNFDGDTLNPEGFIDWLAVVEEVFEFKEVPKNKRVSLIATKLRGRASAWWQQMKLTKERVGKSKITSWQKMKKCTRANFIPHNYQRLMYQRLQIMKQGSKSVEDYTTEFYQLIARNDIQEREDQLVSRYIGGLRVQIMDSVNMFDPVTLSDAFQRALAFEKQNRRVGSSSAPAITSVSGSGNAVYHFSPNQAKAGSGNTRQVPKATGSSGLKCFNCGEPGHRQSECKKAWKRHLFADPEDDDDDVAYCDYEAASVYDEEPEYDEEYVFGDIGANLVVRCSCLTPKADGDDWLKHNIFQSTCTILDK</sequence>
<comment type="caution">
    <text evidence="4">The sequence shown here is derived from an EMBL/GenBank/DDBJ whole genome shotgun (WGS) entry which is preliminary data.</text>
</comment>
<gene>
    <name evidence="4" type="ORF">Tci_684593</name>
</gene>
<dbReference type="Pfam" id="PF13976">
    <property type="entry name" value="gag_pre-integrs"/>
    <property type="match status" value="1"/>
</dbReference>
<feature type="non-terminal residue" evidence="4">
    <location>
        <position position="1"/>
    </location>
</feature>
<dbReference type="Pfam" id="PF00098">
    <property type="entry name" value="zf-CCHC"/>
    <property type="match status" value="1"/>
</dbReference>
<keyword evidence="1" id="KW-0863">Zinc-finger</keyword>
<dbReference type="InterPro" id="IPR036875">
    <property type="entry name" value="Znf_CCHC_sf"/>
</dbReference>
<protein>
    <submittedName>
        <fullName evidence="4">Reverse transcriptase domain-containing protein</fullName>
    </submittedName>
</protein>
<evidence type="ECO:0000256" key="2">
    <source>
        <dbReference type="SAM" id="MobiDB-lite"/>
    </source>
</evidence>
<dbReference type="AlphaFoldDB" id="A0A699KUT8"/>
<accession>A0A699KUT8</accession>
<feature type="domain" description="CCHC-type" evidence="3">
    <location>
        <begin position="420"/>
        <end position="436"/>
    </location>
</feature>
<dbReference type="PANTHER" id="PTHR35046:SF18">
    <property type="entry name" value="RNA-DIRECTED DNA POLYMERASE"/>
    <property type="match status" value="1"/>
</dbReference>
<dbReference type="PANTHER" id="PTHR35046">
    <property type="entry name" value="ZINC KNUCKLE (CCHC-TYPE) FAMILY PROTEIN"/>
    <property type="match status" value="1"/>
</dbReference>
<feature type="non-terminal residue" evidence="4">
    <location>
        <position position="514"/>
    </location>
</feature>